<feature type="transmembrane region" description="Helical" evidence="1">
    <location>
        <begin position="7"/>
        <end position="24"/>
    </location>
</feature>
<feature type="transmembrane region" description="Helical" evidence="1">
    <location>
        <begin position="50"/>
        <end position="72"/>
    </location>
</feature>
<accession>A0A4V2PTY2</accession>
<reference evidence="2 3" key="1">
    <citation type="journal article" date="2015" name="Stand. Genomic Sci.">
        <title>Genomic Encyclopedia of Bacterial and Archaeal Type Strains, Phase III: the genomes of soil and plant-associated and newly described type strains.</title>
        <authorList>
            <person name="Whitman W.B."/>
            <person name="Woyke T."/>
            <person name="Klenk H.P."/>
            <person name="Zhou Y."/>
            <person name="Lilburn T.G."/>
            <person name="Beck B.J."/>
            <person name="De Vos P."/>
            <person name="Vandamme P."/>
            <person name="Eisen J.A."/>
            <person name="Garrity G."/>
            <person name="Hugenholtz P."/>
            <person name="Kyrpides N.C."/>
        </authorList>
    </citation>
    <scope>NUCLEOTIDE SEQUENCE [LARGE SCALE GENOMIC DNA]</scope>
    <source>
        <strain evidence="2 3">CECT 8445</strain>
    </source>
</reference>
<evidence type="ECO:0000256" key="1">
    <source>
        <dbReference type="SAM" id="Phobius"/>
    </source>
</evidence>
<evidence type="ECO:0000313" key="3">
    <source>
        <dbReference type="Proteomes" id="UP000295714"/>
    </source>
</evidence>
<gene>
    <name evidence="2" type="ORF">DFQ05_1765</name>
</gene>
<keyword evidence="3" id="KW-1185">Reference proteome</keyword>
<dbReference type="Pfam" id="PF16872">
    <property type="entry name" value="putAbiC"/>
    <property type="match status" value="1"/>
</dbReference>
<dbReference type="Proteomes" id="UP000295714">
    <property type="component" value="Unassembled WGS sequence"/>
</dbReference>
<dbReference type="AlphaFoldDB" id="A0A4V2PTY2"/>
<keyword evidence="1" id="KW-0472">Membrane</keyword>
<dbReference type="OrthoDB" id="6678638at2"/>
<keyword evidence="1" id="KW-0812">Transmembrane</keyword>
<dbReference type="RefSeq" id="WP_132704994.1">
    <property type="nucleotide sequence ID" value="NZ_SMGI01000002.1"/>
</dbReference>
<keyword evidence="1" id="KW-1133">Transmembrane helix</keyword>
<sequence length="393" mass="46630">MKLLLKILSIACILGGIYVSWYFFHKLSLEYTYELNKPTLMAETGQVGDFIGGVVGTFFSLAGFLILILTLNEQTKFATKERFESKFFDLLKLHRENIKEMETDSRSGRKELHDIFSQFLKCRQEMILFFKKKKESHIYQDEYLIKLKESLIATNSTIDAVALAKLNIPYLIIFYGVGAEGKETIKDQFANKYKPEFYEPILEFLSMKPIKQSKYYKNWKSLHKIANKKNRIKAFEIVRELRNNPNFQSEEYPNVVEKAIKSKYPNNYIKYYGGHQYKLGHYFRHLFQTYTFINEHKKLNKEEKYFYAKTLRAQLSTAEQSLLFINSISHLGLVWDLSPQIKKYKIDPFFDKRLKSKRLITNYNLITNLPSQSIFGIKYRDYYPEVNYEIDYN</sequence>
<evidence type="ECO:0000313" key="2">
    <source>
        <dbReference type="EMBL" id="TCK67981.1"/>
    </source>
</evidence>
<protein>
    <submittedName>
        <fullName evidence="2">Putative phage abortive infection protein</fullName>
    </submittedName>
</protein>
<organism evidence="2 3">
    <name type="scientific">Winogradskyella wandonensis</name>
    <dbReference type="NCBI Taxonomy" id="1442586"/>
    <lineage>
        <taxon>Bacteria</taxon>
        <taxon>Pseudomonadati</taxon>
        <taxon>Bacteroidota</taxon>
        <taxon>Flavobacteriia</taxon>
        <taxon>Flavobacteriales</taxon>
        <taxon>Flavobacteriaceae</taxon>
        <taxon>Winogradskyella</taxon>
    </lineage>
</organism>
<comment type="caution">
    <text evidence="2">The sequence shown here is derived from an EMBL/GenBank/DDBJ whole genome shotgun (WGS) entry which is preliminary data.</text>
</comment>
<dbReference type="InterPro" id="IPR031709">
    <property type="entry name" value="PutAbiC"/>
</dbReference>
<dbReference type="EMBL" id="SMGI01000002">
    <property type="protein sequence ID" value="TCK67981.1"/>
    <property type="molecule type" value="Genomic_DNA"/>
</dbReference>
<name>A0A4V2PTY2_9FLAO</name>
<proteinExistence type="predicted"/>